<organism evidence="1 2">
    <name type="scientific">Nitratidesulfovibrio vulgaris (strain ATCC 29579 / DSM 644 / CCUG 34227 / NCIMB 8303 / VKM B-1760 / Hildenborough)</name>
    <name type="common">Desulfovibrio vulgaris</name>
    <dbReference type="NCBI Taxonomy" id="882"/>
    <lineage>
        <taxon>Bacteria</taxon>
        <taxon>Pseudomonadati</taxon>
        <taxon>Thermodesulfobacteriota</taxon>
        <taxon>Desulfovibrionia</taxon>
        <taxon>Desulfovibrionales</taxon>
        <taxon>Desulfovibrionaceae</taxon>
        <taxon>Nitratidesulfovibrio</taxon>
    </lineage>
</organism>
<dbReference type="EMBL" id="AE017285">
    <property type="protein sequence ID" value="AAS97683.1"/>
    <property type="molecule type" value="Genomic_DNA"/>
</dbReference>
<name>Q726E0_NITV2</name>
<reference evidence="1 2" key="1">
    <citation type="journal article" date="2004" name="Nat. Biotechnol.">
        <title>The genome sequence of the anaerobic, sulfate-reducing bacterium Desulfovibrio vulgaris Hildenborough.</title>
        <authorList>
            <person name="Heidelberg J.F."/>
            <person name="Seshadri R."/>
            <person name="Haveman S.A."/>
            <person name="Hemme C.L."/>
            <person name="Paulsen I.T."/>
            <person name="Kolonay J.F."/>
            <person name="Eisen J.A."/>
            <person name="Ward N."/>
            <person name="Methe B."/>
            <person name="Brinkac L.M."/>
            <person name="Daugherty S.C."/>
            <person name="Deboy R.T."/>
            <person name="Dodson R.J."/>
            <person name="Durkin A.S."/>
            <person name="Madupu R."/>
            <person name="Nelson W.C."/>
            <person name="Sullivan S.A."/>
            <person name="Fouts D."/>
            <person name="Haft D.H."/>
            <person name="Selengut J."/>
            <person name="Peterson J.D."/>
            <person name="Davidsen T.M."/>
            <person name="Zafar N."/>
            <person name="Zhou L."/>
            <person name="Radune D."/>
            <person name="Dimitrov G."/>
            <person name="Hance M."/>
            <person name="Tran K."/>
            <person name="Khouri H."/>
            <person name="Gill J."/>
            <person name="Utterback T.R."/>
            <person name="Feldblyum T.V."/>
            <person name="Wall J.D."/>
            <person name="Voordouw G."/>
            <person name="Fraser C.M."/>
        </authorList>
    </citation>
    <scope>NUCLEOTIDE SEQUENCE [LARGE SCALE GENOMIC DNA]</scope>
    <source>
        <strain evidence="2">ATCC 29579 / DSM 644 / NCIMB 8303 / VKM B-1760 / Hildenborough</strain>
    </source>
</reference>
<dbReference type="KEGG" id="dvu:DVU_3213"/>
<dbReference type="Proteomes" id="UP000002194">
    <property type="component" value="Chromosome"/>
</dbReference>
<dbReference type="PATRIC" id="fig|882.5.peg.2920"/>
<accession>Q726E0</accession>
<dbReference type="SMR" id="Q726E0"/>
<sequence>MDRRARHAYGKDWRVTSTPGILMEDDAGYIAMLERQMDETMQRLADACRDELGTASCEAAEHIAESARSTYEEEWAKVAGLVRRRRARRRPGSV</sequence>
<dbReference type="PaxDb" id="882-DVU_3213"/>
<evidence type="ECO:0000313" key="1">
    <source>
        <dbReference type="EMBL" id="AAS97683.1"/>
    </source>
</evidence>
<dbReference type="HOGENOM" id="CLU_185105_0_0_7"/>
<protein>
    <submittedName>
        <fullName evidence="1">Uncharacterized protein</fullName>
    </submittedName>
</protein>
<gene>
    <name evidence="1" type="ordered locus">DVU_3213</name>
</gene>
<dbReference type="OrthoDB" id="5460116at2"/>
<proteinExistence type="predicted"/>
<dbReference type="AlphaFoldDB" id="Q726E0"/>
<keyword evidence="2" id="KW-1185">Reference proteome</keyword>
<evidence type="ECO:0000313" key="2">
    <source>
        <dbReference type="Proteomes" id="UP000002194"/>
    </source>
</evidence>
<dbReference type="EnsemblBacteria" id="AAS97683">
    <property type="protein sequence ID" value="AAS97683"/>
    <property type="gene ID" value="DVU_3213"/>
</dbReference>